<dbReference type="InterPro" id="IPR017452">
    <property type="entry name" value="GPCR_Rhodpsn_7TM"/>
</dbReference>
<evidence type="ECO:0000256" key="2">
    <source>
        <dbReference type="ARBA" id="ARBA00022475"/>
    </source>
</evidence>
<dbReference type="EMBL" id="JAODUO010001768">
    <property type="protein sequence ID" value="KAK2158806.1"/>
    <property type="molecule type" value="Genomic_DNA"/>
</dbReference>
<dbReference type="FunFam" id="1.20.1070.10:FF:000523">
    <property type="entry name" value="5-hydroxytryptamine receptor 2B"/>
    <property type="match status" value="1"/>
</dbReference>
<keyword evidence="7" id="KW-1015">Disulfide bond</keyword>
<evidence type="ECO:0000256" key="6">
    <source>
        <dbReference type="ARBA" id="ARBA00023136"/>
    </source>
</evidence>
<dbReference type="GO" id="GO:0005886">
    <property type="term" value="C:plasma membrane"/>
    <property type="evidence" value="ECO:0007669"/>
    <property type="project" value="UniProtKB-SubCell"/>
</dbReference>
<dbReference type="Pfam" id="PF00001">
    <property type="entry name" value="7tm_1"/>
    <property type="match status" value="2"/>
</dbReference>
<keyword evidence="4 12" id="KW-1133">Transmembrane helix</keyword>
<dbReference type="Gene3D" id="1.20.1070.10">
    <property type="entry name" value="Rhodopsin 7-helix transmembrane proteins"/>
    <property type="match status" value="2"/>
</dbReference>
<evidence type="ECO:0000313" key="14">
    <source>
        <dbReference type="EMBL" id="KAK2158806.1"/>
    </source>
</evidence>
<evidence type="ECO:0000256" key="9">
    <source>
        <dbReference type="ARBA" id="ARBA00023224"/>
    </source>
</evidence>
<organism evidence="14 15">
    <name type="scientific">Ridgeia piscesae</name>
    <name type="common">Tubeworm</name>
    <dbReference type="NCBI Taxonomy" id="27915"/>
    <lineage>
        <taxon>Eukaryota</taxon>
        <taxon>Metazoa</taxon>
        <taxon>Spiralia</taxon>
        <taxon>Lophotrochozoa</taxon>
        <taxon>Annelida</taxon>
        <taxon>Polychaeta</taxon>
        <taxon>Sedentaria</taxon>
        <taxon>Canalipalpata</taxon>
        <taxon>Sabellida</taxon>
        <taxon>Siboglinidae</taxon>
        <taxon>Ridgeia</taxon>
    </lineage>
</organism>
<evidence type="ECO:0000259" key="13">
    <source>
        <dbReference type="PROSITE" id="PS50262"/>
    </source>
</evidence>
<dbReference type="PROSITE" id="PS00237">
    <property type="entry name" value="G_PROTEIN_RECEP_F1_1"/>
    <property type="match status" value="1"/>
</dbReference>
<dbReference type="GO" id="GO:0004930">
    <property type="term" value="F:G protein-coupled receptor activity"/>
    <property type="evidence" value="ECO:0007669"/>
    <property type="project" value="UniProtKB-KW"/>
</dbReference>
<feature type="compositionally biased region" description="Polar residues" evidence="11">
    <location>
        <begin position="232"/>
        <end position="245"/>
    </location>
</feature>
<dbReference type="SUPFAM" id="SSF81321">
    <property type="entry name" value="Family A G protein-coupled receptor-like"/>
    <property type="match status" value="2"/>
</dbReference>
<feature type="region of interest" description="Disordered" evidence="11">
    <location>
        <begin position="571"/>
        <end position="592"/>
    </location>
</feature>
<dbReference type="InterPro" id="IPR000276">
    <property type="entry name" value="GPCR_Rhodpsn"/>
</dbReference>
<keyword evidence="8 10" id="KW-0675">Receptor</keyword>
<feature type="transmembrane region" description="Helical" evidence="12">
    <location>
        <begin position="684"/>
        <end position="704"/>
    </location>
</feature>
<feature type="transmembrane region" description="Helical" evidence="12">
    <location>
        <begin position="141"/>
        <end position="164"/>
    </location>
</feature>
<feature type="region of interest" description="Disordered" evidence="11">
    <location>
        <begin position="232"/>
        <end position="255"/>
    </location>
</feature>
<dbReference type="PANTHER" id="PTHR24248">
    <property type="entry name" value="ADRENERGIC RECEPTOR-RELATED G-PROTEIN COUPLED RECEPTOR"/>
    <property type="match status" value="1"/>
</dbReference>
<keyword evidence="9 10" id="KW-0807">Transducer</keyword>
<feature type="transmembrane region" description="Helical" evidence="12">
    <location>
        <begin position="41"/>
        <end position="64"/>
    </location>
</feature>
<dbReference type="PROSITE" id="PS50262">
    <property type="entry name" value="G_PROTEIN_RECEP_F1_2"/>
    <property type="match status" value="1"/>
</dbReference>
<keyword evidence="2" id="KW-1003">Cell membrane</keyword>
<keyword evidence="3 10" id="KW-0812">Transmembrane</keyword>
<comment type="similarity">
    <text evidence="10">Belongs to the G-protein coupled receptor 1 family.</text>
</comment>
<evidence type="ECO:0000256" key="5">
    <source>
        <dbReference type="ARBA" id="ARBA00023040"/>
    </source>
</evidence>
<comment type="caution">
    <text evidence="14">The sequence shown here is derived from an EMBL/GenBank/DDBJ whole genome shotgun (WGS) entry which is preliminary data.</text>
</comment>
<accession>A0AAD9JTE2</accession>
<reference evidence="14" key="1">
    <citation type="journal article" date="2023" name="Mol. Biol. Evol.">
        <title>Third-Generation Sequencing Reveals the Adaptive Role of the Epigenome in Three Deep-Sea Polychaetes.</title>
        <authorList>
            <person name="Perez M."/>
            <person name="Aroh O."/>
            <person name="Sun Y."/>
            <person name="Lan Y."/>
            <person name="Juniper S.K."/>
            <person name="Young C.R."/>
            <person name="Angers B."/>
            <person name="Qian P.Y."/>
        </authorList>
    </citation>
    <scope>NUCLEOTIDE SEQUENCE</scope>
    <source>
        <strain evidence="14">R07B-5</strain>
    </source>
</reference>
<name>A0AAD9JTE2_RIDPI</name>
<evidence type="ECO:0000256" key="11">
    <source>
        <dbReference type="SAM" id="MobiDB-lite"/>
    </source>
</evidence>
<evidence type="ECO:0000256" key="12">
    <source>
        <dbReference type="SAM" id="Phobius"/>
    </source>
</evidence>
<protein>
    <recommendedName>
        <fullName evidence="13">G-protein coupled receptors family 1 profile domain-containing protein</fullName>
    </recommendedName>
</protein>
<proteinExistence type="inferred from homology"/>
<feature type="transmembrane region" description="Helical" evidence="12">
    <location>
        <begin position="101"/>
        <end position="120"/>
    </location>
</feature>
<feature type="transmembrane region" description="Helical" evidence="12">
    <location>
        <begin position="184"/>
        <end position="207"/>
    </location>
</feature>
<keyword evidence="6 12" id="KW-0472">Membrane</keyword>
<dbReference type="Proteomes" id="UP001209878">
    <property type="component" value="Unassembled WGS sequence"/>
</dbReference>
<keyword evidence="5 10" id="KW-0297">G-protein coupled receptor</keyword>
<evidence type="ECO:0000256" key="8">
    <source>
        <dbReference type="ARBA" id="ARBA00023170"/>
    </source>
</evidence>
<evidence type="ECO:0000256" key="7">
    <source>
        <dbReference type="ARBA" id="ARBA00023157"/>
    </source>
</evidence>
<evidence type="ECO:0000256" key="1">
    <source>
        <dbReference type="ARBA" id="ARBA00004651"/>
    </source>
</evidence>
<feature type="domain" description="G-protein coupled receptors family 1 profile" evidence="13">
    <location>
        <begin position="56"/>
        <end position="739"/>
    </location>
</feature>
<gene>
    <name evidence="14" type="ORF">NP493_1771g00001</name>
</gene>
<feature type="transmembrane region" description="Helical" evidence="12">
    <location>
        <begin position="76"/>
        <end position="95"/>
    </location>
</feature>
<evidence type="ECO:0000313" key="15">
    <source>
        <dbReference type="Proteomes" id="UP001209878"/>
    </source>
</evidence>
<sequence>MVNATNLTSDVWSLSPVTPTNIINGLTTPSSDDAMDRELRWGAVTLTLVIVASILGNVLVCLAVCWERRLQNMTNFFLMSLAVADLLVSVLVMPFAMVVELYVDVMMCTASIWHMCTMSMDRYFTLKYPMKYGRNKTKSMVIVKITFVWVVSTAISCPVLVYGFSDYTNLYIDGDCTPRIRNFVIYGSVFAFYVPLLTMVLTHGLTIRTLRRTHSAMLRYVDGKLPTERATVTTHHGHQQPNTLASEEGRQRRGGNIVTTRRTEPATAETYGHTKVRPVDVISTHPVVTKMADQDQGNLHNLTCVHSFQDGSFKQDVPCNVPTCAGKRCLLSTSQPHLPSVSPLRRLSTPSVSHDTCDMRRATSYLSVRDRDSADSYYGPWCVTSLNSVLTRQGVVTETADNDTWSDTDEPHIVGKLTLIENEMDECLTCRSPGGTPFVDDGDRHSILPTDTYTEHVPLVYSGPLQCAVCMSFVGKKDSSRSHIIKSAYLGKSATSDNYILSNCCISNNGDSANIILRDTMSSSSARRVVPVRDRNNSSTTCLAKDTLHHSSQDASFDGFRKTTDGCITPTSHPTNSCVSHPPSGSTNVPRPDDTNMSSNNRFTDSDCPSPCNQYNMSPRDRYDTMLSPTAAPMCGKNRLIRFLRRERAAHWRMFGCVHRRKNKRDSVYIPRRMLTNERKASKVLGIIVAVFLVLWTPFFVMNILSVVCPLCMSAVTSSMSSSIVWLGYLSSLANPVIYTMFNTAFRQAFYRILTCQYRRQSAFYYNKTAESTCLSNSMRQRSQHGVLSRHDV</sequence>
<dbReference type="AlphaFoldDB" id="A0AAD9JTE2"/>
<evidence type="ECO:0000256" key="3">
    <source>
        <dbReference type="ARBA" id="ARBA00022692"/>
    </source>
</evidence>
<evidence type="ECO:0000256" key="10">
    <source>
        <dbReference type="RuleBase" id="RU000688"/>
    </source>
</evidence>
<feature type="transmembrane region" description="Helical" evidence="12">
    <location>
        <begin position="724"/>
        <end position="742"/>
    </location>
</feature>
<dbReference type="PRINTS" id="PR00237">
    <property type="entry name" value="GPCRRHODOPSN"/>
</dbReference>
<dbReference type="SMART" id="SM01381">
    <property type="entry name" value="7TM_GPCR_Srsx"/>
    <property type="match status" value="1"/>
</dbReference>
<keyword evidence="15" id="KW-1185">Reference proteome</keyword>
<evidence type="ECO:0000256" key="4">
    <source>
        <dbReference type="ARBA" id="ARBA00022989"/>
    </source>
</evidence>
<comment type="subcellular location">
    <subcellularLocation>
        <location evidence="1">Cell membrane</location>
        <topology evidence="1">Multi-pass membrane protein</topology>
    </subcellularLocation>
</comment>